<feature type="domain" description="Serine-threonine protein phosphatase N-terminal" evidence="5">
    <location>
        <begin position="14"/>
        <end position="55"/>
    </location>
</feature>
<protein>
    <recommendedName>
        <fullName evidence="5">Serine-threonine protein phosphatase N-terminal domain-containing protein</fullName>
    </recommendedName>
</protein>
<proteinExistence type="predicted"/>
<organism evidence="6 7">
    <name type="scientific">Brassica carinata</name>
    <name type="common">Ethiopian mustard</name>
    <name type="synonym">Abyssinian cabbage</name>
    <dbReference type="NCBI Taxonomy" id="52824"/>
    <lineage>
        <taxon>Eukaryota</taxon>
        <taxon>Viridiplantae</taxon>
        <taxon>Streptophyta</taxon>
        <taxon>Embryophyta</taxon>
        <taxon>Tracheophyta</taxon>
        <taxon>Spermatophyta</taxon>
        <taxon>Magnoliopsida</taxon>
        <taxon>eudicotyledons</taxon>
        <taxon>Gunneridae</taxon>
        <taxon>Pentapetalae</taxon>
        <taxon>rosids</taxon>
        <taxon>malvids</taxon>
        <taxon>Brassicales</taxon>
        <taxon>Brassicaceae</taxon>
        <taxon>Brassiceae</taxon>
        <taxon>Brassica</taxon>
    </lineage>
</organism>
<sequence length="108" mass="12392">MMTSMEGMVEKGVLDDIIRRLLEGKGGKQFTGLSEIRQLASTPQIFLSQPNLLELHVPIRICGSYVVFYILKVRMLCSTWEIVPIHVDRLHRILADQKKRVPYLELGI</sequence>
<dbReference type="GO" id="GO:0046872">
    <property type="term" value="F:metal ion binding"/>
    <property type="evidence" value="ECO:0007669"/>
    <property type="project" value="UniProtKB-KW"/>
</dbReference>
<name>A0A8X7V2B9_BRACI</name>
<dbReference type="EMBL" id="JAAMPC010000008">
    <property type="protein sequence ID" value="KAG2299639.1"/>
    <property type="molecule type" value="Genomic_DNA"/>
</dbReference>
<dbReference type="OrthoDB" id="1693348at2759"/>
<reference evidence="6 7" key="1">
    <citation type="submission" date="2020-02" db="EMBL/GenBank/DDBJ databases">
        <authorList>
            <person name="Ma Q."/>
            <person name="Huang Y."/>
            <person name="Song X."/>
            <person name="Pei D."/>
        </authorList>
    </citation>
    <scope>NUCLEOTIDE SEQUENCE [LARGE SCALE GENOMIC DNA]</scope>
    <source>
        <strain evidence="6">Sxm20200214</strain>
        <tissue evidence="6">Leaf</tissue>
    </source>
</reference>
<comment type="cofactor">
    <cofactor evidence="1">
        <name>Mn(2+)</name>
        <dbReference type="ChEBI" id="CHEBI:29035"/>
    </cofactor>
</comment>
<dbReference type="AlphaFoldDB" id="A0A8X7V2B9"/>
<evidence type="ECO:0000259" key="5">
    <source>
        <dbReference type="Pfam" id="PF16891"/>
    </source>
</evidence>
<evidence type="ECO:0000256" key="3">
    <source>
        <dbReference type="ARBA" id="ARBA00022801"/>
    </source>
</evidence>
<dbReference type="Pfam" id="PF16891">
    <property type="entry name" value="STPPase_N"/>
    <property type="match status" value="1"/>
</dbReference>
<evidence type="ECO:0000313" key="6">
    <source>
        <dbReference type="EMBL" id="KAG2299639.1"/>
    </source>
</evidence>
<comment type="caution">
    <text evidence="6">The sequence shown here is derived from an EMBL/GenBank/DDBJ whole genome shotgun (WGS) entry which is preliminary data.</text>
</comment>
<gene>
    <name evidence="6" type="ORF">Bca52824_036111</name>
</gene>
<accession>A0A8X7V2B9</accession>
<dbReference type="InterPro" id="IPR031675">
    <property type="entry name" value="STPPase_N"/>
</dbReference>
<evidence type="ECO:0000256" key="1">
    <source>
        <dbReference type="ARBA" id="ARBA00001936"/>
    </source>
</evidence>
<evidence type="ECO:0000256" key="4">
    <source>
        <dbReference type="ARBA" id="ARBA00023211"/>
    </source>
</evidence>
<evidence type="ECO:0000256" key="2">
    <source>
        <dbReference type="ARBA" id="ARBA00022723"/>
    </source>
</evidence>
<keyword evidence="7" id="KW-1185">Reference proteome</keyword>
<dbReference type="Proteomes" id="UP000886595">
    <property type="component" value="Unassembled WGS sequence"/>
</dbReference>
<dbReference type="GO" id="GO:0016787">
    <property type="term" value="F:hydrolase activity"/>
    <property type="evidence" value="ECO:0007669"/>
    <property type="project" value="UniProtKB-KW"/>
</dbReference>
<keyword evidence="4" id="KW-0464">Manganese</keyword>
<keyword evidence="3" id="KW-0378">Hydrolase</keyword>
<evidence type="ECO:0000313" key="7">
    <source>
        <dbReference type="Proteomes" id="UP000886595"/>
    </source>
</evidence>
<keyword evidence="2" id="KW-0479">Metal-binding</keyword>